<dbReference type="Pfam" id="PF00583">
    <property type="entry name" value="Acetyltransf_1"/>
    <property type="match status" value="1"/>
</dbReference>
<dbReference type="Gene3D" id="3.40.630.30">
    <property type="match status" value="1"/>
</dbReference>
<gene>
    <name evidence="2" type="ORF">JJQ58_03260</name>
</gene>
<evidence type="ECO:0000313" key="3">
    <source>
        <dbReference type="Proteomes" id="UP000681586"/>
    </source>
</evidence>
<proteinExistence type="predicted"/>
<accession>A0ABS5MLD8</accession>
<dbReference type="InterPro" id="IPR000182">
    <property type="entry name" value="GNAT_dom"/>
</dbReference>
<evidence type="ECO:0000313" key="2">
    <source>
        <dbReference type="EMBL" id="MBS3696504.1"/>
    </source>
</evidence>
<dbReference type="PANTHER" id="PTHR43072:SF58">
    <property type="entry name" value="N-ACETYLTRANSFERASE DOMAIN-CONTAINING PROTEIN"/>
    <property type="match status" value="1"/>
</dbReference>
<dbReference type="PANTHER" id="PTHR43072">
    <property type="entry name" value="N-ACETYLTRANSFERASE"/>
    <property type="match status" value="1"/>
</dbReference>
<reference evidence="2 3" key="1">
    <citation type="submission" date="2021-05" db="EMBL/GenBank/DDBJ databases">
        <title>Staphylococcus fleurettii isolated from lake water in First Nation community in Manitoba, Canada.</title>
        <authorList>
            <person name="Bashar S."/>
            <person name="Murdock A."/>
            <person name="Patidar R."/>
            <person name="Golding G."/>
            <person name="Farenhorst A."/>
            <person name="Kumar A."/>
        </authorList>
    </citation>
    <scope>NUCLEOTIDE SEQUENCE [LARGE SCALE GENOMIC DNA]</scope>
    <source>
        <strain evidence="2 3">SF002</strain>
    </source>
</reference>
<sequence>MNISILNVEDVNKIVPIFDEYRVYFDQQSNVDAAYDFLYNNLSNNDAVIFVAEDEEGVIGFLQLYSMLSSMKMSEMLIINDLYLTDAARGKHIGEQLMHQAFKYGKDSGYETIYLETEKSNIGGNRLYTKLGMQVDDEHNYYSKEL</sequence>
<keyword evidence="3" id="KW-1185">Reference proteome</keyword>
<dbReference type="InterPro" id="IPR016181">
    <property type="entry name" value="Acyl_CoA_acyltransferase"/>
</dbReference>
<evidence type="ECO:0000259" key="1">
    <source>
        <dbReference type="PROSITE" id="PS51186"/>
    </source>
</evidence>
<name>A0ABS5MLD8_9STAP</name>
<organism evidence="2 3">
    <name type="scientific">Mammaliicoccus fleurettii</name>
    <dbReference type="NCBI Taxonomy" id="150056"/>
    <lineage>
        <taxon>Bacteria</taxon>
        <taxon>Bacillati</taxon>
        <taxon>Bacillota</taxon>
        <taxon>Bacilli</taxon>
        <taxon>Bacillales</taxon>
        <taxon>Staphylococcaceae</taxon>
        <taxon>Mammaliicoccus</taxon>
    </lineage>
</organism>
<dbReference type="RefSeq" id="WP_115337198.1">
    <property type="nucleotide sequence ID" value="NZ_JAEPSA010000002.1"/>
</dbReference>
<dbReference type="CDD" id="cd04301">
    <property type="entry name" value="NAT_SF"/>
    <property type="match status" value="1"/>
</dbReference>
<dbReference type="PROSITE" id="PS51186">
    <property type="entry name" value="GNAT"/>
    <property type="match status" value="1"/>
</dbReference>
<protein>
    <submittedName>
        <fullName evidence="2">GNAT family N-acetyltransferase</fullName>
    </submittedName>
</protein>
<dbReference type="Proteomes" id="UP000681586">
    <property type="component" value="Unassembled WGS sequence"/>
</dbReference>
<comment type="caution">
    <text evidence="2">The sequence shown here is derived from an EMBL/GenBank/DDBJ whole genome shotgun (WGS) entry which is preliminary data.</text>
</comment>
<feature type="domain" description="N-acetyltransferase" evidence="1">
    <location>
        <begin position="1"/>
        <end position="146"/>
    </location>
</feature>
<dbReference type="SUPFAM" id="SSF55729">
    <property type="entry name" value="Acyl-CoA N-acyltransferases (Nat)"/>
    <property type="match status" value="1"/>
</dbReference>
<dbReference type="EMBL" id="JAGXBM010000003">
    <property type="protein sequence ID" value="MBS3696504.1"/>
    <property type="molecule type" value="Genomic_DNA"/>
</dbReference>